<dbReference type="Proteomes" id="UP000275579">
    <property type="component" value="Chromosome"/>
</dbReference>
<sequence length="227" mass="24802">MSGNSLDDRVPFLSRLEKDDRAALLALGRPLDYGPRCLLLRQDEPSTHVLFVLSGWTKVTTLAANGYEALLALRGPGDIIGESAALSGRPRSATVTTLGPVRAVAVEQDRFTAHLTDAPHVMLRLTELISDRMRSSDQRRLEFAALGVRQRLAILLLELARTHGERIPEGVRLTAGLSQSELAGSVGSSRERVARLLTELRGRGIVDTSRRGLVIICPEQLRRIGRG</sequence>
<reference evidence="6 7" key="1">
    <citation type="submission" date="2018-04" db="EMBL/GenBank/DDBJ databases">
        <title>Complete genome sequences of Streptomyces lydicus strain WYEC and characterization of antagonistic properties of biological control agents.</title>
        <authorList>
            <person name="Mariita R.M."/>
            <person name="Sello J.K."/>
        </authorList>
    </citation>
    <scope>NUCLEOTIDE SEQUENCE [LARGE SCALE GENOMIC DNA]</scope>
    <source>
        <strain evidence="6 7">WYEC 108</strain>
    </source>
</reference>
<feature type="domain" description="Cyclic nucleotide-binding" evidence="4">
    <location>
        <begin position="12"/>
        <end position="132"/>
    </location>
</feature>
<dbReference type="InterPro" id="IPR036388">
    <property type="entry name" value="WH-like_DNA-bd_sf"/>
</dbReference>
<dbReference type="PANTHER" id="PTHR24567:SF74">
    <property type="entry name" value="HTH-TYPE TRANSCRIPTIONAL REGULATOR ARCR"/>
    <property type="match status" value="1"/>
</dbReference>
<dbReference type="SUPFAM" id="SSF46785">
    <property type="entry name" value="Winged helix' DNA-binding domain"/>
    <property type="match status" value="1"/>
</dbReference>
<feature type="domain" description="HTH crp-type" evidence="5">
    <location>
        <begin position="146"/>
        <end position="219"/>
    </location>
</feature>
<dbReference type="SUPFAM" id="SSF51206">
    <property type="entry name" value="cAMP-binding domain-like"/>
    <property type="match status" value="1"/>
</dbReference>
<dbReference type="GO" id="GO:0003677">
    <property type="term" value="F:DNA binding"/>
    <property type="evidence" value="ECO:0007669"/>
    <property type="project" value="UniProtKB-KW"/>
</dbReference>
<organism evidence="6 7">
    <name type="scientific">Streptomyces lydicus</name>
    <dbReference type="NCBI Taxonomy" id="47763"/>
    <lineage>
        <taxon>Bacteria</taxon>
        <taxon>Bacillati</taxon>
        <taxon>Actinomycetota</taxon>
        <taxon>Actinomycetes</taxon>
        <taxon>Kitasatosporales</taxon>
        <taxon>Streptomycetaceae</taxon>
        <taxon>Streptomyces</taxon>
    </lineage>
</organism>
<dbReference type="SMART" id="SM00419">
    <property type="entry name" value="HTH_CRP"/>
    <property type="match status" value="1"/>
</dbReference>
<dbReference type="InterPro" id="IPR050397">
    <property type="entry name" value="Env_Response_Regulators"/>
</dbReference>
<dbReference type="SMART" id="SM00100">
    <property type="entry name" value="cNMP"/>
    <property type="match status" value="1"/>
</dbReference>
<evidence type="ECO:0000256" key="3">
    <source>
        <dbReference type="ARBA" id="ARBA00023163"/>
    </source>
</evidence>
<keyword evidence="1" id="KW-0805">Transcription regulation</keyword>
<dbReference type="EMBL" id="CP029042">
    <property type="protein sequence ID" value="AZS76490.1"/>
    <property type="molecule type" value="Genomic_DNA"/>
</dbReference>
<evidence type="ECO:0000313" key="6">
    <source>
        <dbReference type="EMBL" id="AZS76490.1"/>
    </source>
</evidence>
<dbReference type="GO" id="GO:0003700">
    <property type="term" value="F:DNA-binding transcription factor activity"/>
    <property type="evidence" value="ECO:0007669"/>
    <property type="project" value="TreeGrafter"/>
</dbReference>
<dbReference type="InterPro" id="IPR036390">
    <property type="entry name" value="WH_DNA-bd_sf"/>
</dbReference>
<keyword evidence="3" id="KW-0804">Transcription</keyword>
<evidence type="ECO:0000313" key="7">
    <source>
        <dbReference type="Proteomes" id="UP000275579"/>
    </source>
</evidence>
<dbReference type="Pfam" id="PF00027">
    <property type="entry name" value="cNMP_binding"/>
    <property type="match status" value="1"/>
</dbReference>
<dbReference type="Gene3D" id="1.10.10.10">
    <property type="entry name" value="Winged helix-like DNA-binding domain superfamily/Winged helix DNA-binding domain"/>
    <property type="match status" value="1"/>
</dbReference>
<dbReference type="PROSITE" id="PS51063">
    <property type="entry name" value="HTH_CRP_2"/>
    <property type="match status" value="1"/>
</dbReference>
<evidence type="ECO:0000259" key="5">
    <source>
        <dbReference type="PROSITE" id="PS51063"/>
    </source>
</evidence>
<name>A0A3S9YN98_9ACTN</name>
<dbReference type="GO" id="GO:0005829">
    <property type="term" value="C:cytosol"/>
    <property type="evidence" value="ECO:0007669"/>
    <property type="project" value="TreeGrafter"/>
</dbReference>
<dbReference type="PROSITE" id="PS50042">
    <property type="entry name" value="CNMP_BINDING_3"/>
    <property type="match status" value="1"/>
</dbReference>
<dbReference type="InterPro" id="IPR014710">
    <property type="entry name" value="RmlC-like_jellyroll"/>
</dbReference>
<dbReference type="PANTHER" id="PTHR24567">
    <property type="entry name" value="CRP FAMILY TRANSCRIPTIONAL REGULATORY PROTEIN"/>
    <property type="match status" value="1"/>
</dbReference>
<dbReference type="CDD" id="cd00038">
    <property type="entry name" value="CAP_ED"/>
    <property type="match status" value="1"/>
</dbReference>
<evidence type="ECO:0000256" key="2">
    <source>
        <dbReference type="ARBA" id="ARBA00023125"/>
    </source>
</evidence>
<dbReference type="InterPro" id="IPR018490">
    <property type="entry name" value="cNMP-bd_dom_sf"/>
</dbReference>
<gene>
    <name evidence="6" type="ORF">DDE74_17575</name>
</gene>
<dbReference type="InterPro" id="IPR000595">
    <property type="entry name" value="cNMP-bd_dom"/>
</dbReference>
<keyword evidence="2" id="KW-0238">DNA-binding</keyword>
<dbReference type="InterPro" id="IPR012318">
    <property type="entry name" value="HTH_CRP"/>
</dbReference>
<proteinExistence type="predicted"/>
<evidence type="ECO:0000256" key="1">
    <source>
        <dbReference type="ARBA" id="ARBA00023015"/>
    </source>
</evidence>
<evidence type="ECO:0000259" key="4">
    <source>
        <dbReference type="PROSITE" id="PS50042"/>
    </source>
</evidence>
<protein>
    <submittedName>
        <fullName evidence="6">Transcriptional regulator</fullName>
    </submittedName>
</protein>
<dbReference type="AlphaFoldDB" id="A0A3S9YN98"/>
<dbReference type="RefSeq" id="WP_127155229.1">
    <property type="nucleotide sequence ID" value="NZ_CP029042.1"/>
</dbReference>
<accession>A0A3S9YN98</accession>
<dbReference type="Gene3D" id="2.60.120.10">
    <property type="entry name" value="Jelly Rolls"/>
    <property type="match status" value="1"/>
</dbReference>
<dbReference type="Pfam" id="PF13545">
    <property type="entry name" value="HTH_Crp_2"/>
    <property type="match status" value="1"/>
</dbReference>